<feature type="transmembrane region" description="Helical" evidence="2">
    <location>
        <begin position="70"/>
        <end position="90"/>
    </location>
</feature>
<evidence type="ECO:0000256" key="1">
    <source>
        <dbReference type="SAM" id="MobiDB-lite"/>
    </source>
</evidence>
<accession>A0A2R4CCA4</accession>
<name>A0A2R4CCA4_9BURK</name>
<reference evidence="4 5" key="1">
    <citation type="submission" date="2018-03" db="EMBL/GenBank/DDBJ databases">
        <title>Massilia armeniaca sp. nov., isolated from desert soil.</title>
        <authorList>
            <person name="Huang H."/>
            <person name="Ren M."/>
        </authorList>
    </citation>
    <scope>NUCLEOTIDE SEQUENCE [LARGE SCALE GENOMIC DNA]</scope>
    <source>
        <strain evidence="4 5">ZMN-3</strain>
    </source>
</reference>
<dbReference type="OrthoDB" id="8590768at2"/>
<keyword evidence="2" id="KW-0472">Membrane</keyword>
<keyword evidence="5" id="KW-1185">Reference proteome</keyword>
<dbReference type="InterPro" id="IPR000326">
    <property type="entry name" value="PAP2/HPO"/>
</dbReference>
<feature type="transmembrane region" description="Helical" evidence="2">
    <location>
        <begin position="129"/>
        <end position="147"/>
    </location>
</feature>
<keyword evidence="2" id="KW-1133">Transmembrane helix</keyword>
<feature type="region of interest" description="Disordered" evidence="1">
    <location>
        <begin position="207"/>
        <end position="229"/>
    </location>
</feature>
<evidence type="ECO:0000259" key="3">
    <source>
        <dbReference type="Pfam" id="PF01569"/>
    </source>
</evidence>
<evidence type="ECO:0000313" key="4">
    <source>
        <dbReference type="EMBL" id="AVR97246.1"/>
    </source>
</evidence>
<dbReference type="RefSeq" id="WP_107142593.1">
    <property type="nucleotide sequence ID" value="NZ_CP028324.1"/>
</dbReference>
<proteinExistence type="predicted"/>
<sequence>MTSWWNALSAMGGIEVTGPLGVAIAAWLLAGRSWRLSLAWCLLYGAGMALVVVTKLAYMGWGIGIPELKFAGLSGHAMRACAVFPVAFYLACRRLGSPARRWALAAGIVLALLVSVSRVPVLAHSWSEVVLGGFVGFAVAAGFIWQARSEHPTVVGRLLLGLCILPLLVMPTTEPVHTERMLKKLAFALSGREAVVERAWHLGPGRDHRRLPRPVPQGSAGPAQAPELRRLPERLPGAGVRVAI</sequence>
<gene>
    <name evidence="4" type="ORF">C9I28_17555</name>
</gene>
<organism evidence="4 5">
    <name type="scientific">Pseudoduganella armeniaca</name>
    <dbReference type="NCBI Taxonomy" id="2072590"/>
    <lineage>
        <taxon>Bacteria</taxon>
        <taxon>Pseudomonadati</taxon>
        <taxon>Pseudomonadota</taxon>
        <taxon>Betaproteobacteria</taxon>
        <taxon>Burkholderiales</taxon>
        <taxon>Oxalobacteraceae</taxon>
        <taxon>Telluria group</taxon>
        <taxon>Pseudoduganella</taxon>
    </lineage>
</organism>
<evidence type="ECO:0000313" key="5">
    <source>
        <dbReference type="Proteomes" id="UP000240505"/>
    </source>
</evidence>
<feature type="transmembrane region" description="Helical" evidence="2">
    <location>
        <begin position="6"/>
        <end position="30"/>
    </location>
</feature>
<protein>
    <submittedName>
        <fullName evidence="4">Membrane-associated phospholipid phosphatase</fullName>
    </submittedName>
</protein>
<dbReference type="EMBL" id="CP028324">
    <property type="protein sequence ID" value="AVR97246.1"/>
    <property type="molecule type" value="Genomic_DNA"/>
</dbReference>
<dbReference type="Proteomes" id="UP000240505">
    <property type="component" value="Chromosome"/>
</dbReference>
<dbReference type="KEGG" id="masz:C9I28_17555"/>
<feature type="transmembrane region" description="Helical" evidence="2">
    <location>
        <begin position="154"/>
        <end position="173"/>
    </location>
</feature>
<dbReference type="AlphaFoldDB" id="A0A2R4CCA4"/>
<feature type="transmembrane region" description="Helical" evidence="2">
    <location>
        <begin position="37"/>
        <end position="58"/>
    </location>
</feature>
<feature type="transmembrane region" description="Helical" evidence="2">
    <location>
        <begin position="102"/>
        <end position="123"/>
    </location>
</feature>
<feature type="domain" description="Phosphatidic acid phosphatase type 2/haloperoxidase" evidence="3">
    <location>
        <begin position="73"/>
        <end position="147"/>
    </location>
</feature>
<keyword evidence="2" id="KW-0812">Transmembrane</keyword>
<dbReference type="InterPro" id="IPR036938">
    <property type="entry name" value="PAP2/HPO_sf"/>
</dbReference>
<dbReference type="SUPFAM" id="SSF48317">
    <property type="entry name" value="Acid phosphatase/Vanadium-dependent haloperoxidase"/>
    <property type="match status" value="1"/>
</dbReference>
<dbReference type="CDD" id="cd01610">
    <property type="entry name" value="PAP2_like"/>
    <property type="match status" value="1"/>
</dbReference>
<dbReference type="Pfam" id="PF01569">
    <property type="entry name" value="PAP2"/>
    <property type="match status" value="1"/>
</dbReference>
<evidence type="ECO:0000256" key="2">
    <source>
        <dbReference type="SAM" id="Phobius"/>
    </source>
</evidence>
<dbReference type="Gene3D" id="1.20.144.10">
    <property type="entry name" value="Phosphatidic acid phosphatase type 2/haloperoxidase"/>
    <property type="match status" value="1"/>
</dbReference>